<sequence length="1226" mass="134959">MGKSNHRLIRLIWLIGLQCLVVAVCAAQSSLEDVSTTTAESSTVESNAIKAESSSSTTIPLDVLPLSKDNDNQNDPIAKESPPESSTLKSDDGGGLNDASGPSLMETTTSHLTSSNPVANEVSTESDVATKQQNGTVEPIGVTSIENSSHSIQQQPVLLHVKTPEEVSNDQNPANPPSILDHFVPAGESSSEELLKMSDMRSSSEAEVTPRGRAINFGSDGPINFVTAPDLVTTKGPTTEMPTTTSAQVKKQHQTALPELSDISMEEDEDEEEVQPEEMKPKGAEKMDHNKSVKHMMVVDECIYNGVEYKTNQTVDKGCDERCACEADGKWRCEPRCARPFIKRGKTLPDAAGCYESPSKTDECCATLVCPSERLTDGRSDHTDESTDRIQTTSTAIVTSCIYRNQSYDVNAKVEMGCDKICTCTSEGELDCAPRCPPMNETRSEHCVTVPDPNDACCNREFCDVILDDHEQSAGMMMMSPSTAAPAPSTTAGHEFSGEIDQCEYKGKMYTKNQQFHDECNSLCLCTDAGVHCAKIECPSHFGLDVLDPHCLRWEPEPATFRAIAPRCCPERMRCIDNGTCVFKGHNFDNWSEIPSNLTGCDQHCYCESGKVECRPACPPVPATPPPNLPCNPRMARLAPLPDDDCCKHWTCSGGEPAISGNDVLKPLLMPDTINQFLPTKTPKSEKGEKTKPEKESETPKDVLPNVPFYPTVDGKPPKVPQEKPHKKHPKEDSKKDHFNNIYPSGETSGPGDYGQYGDVQKPATLGVQRPGPPGYYGPEIKPGYNDYNPYIHVNGPPGPGLGFPSLQADLKVLALDAIDPNTVRVIFIVPQVYVGLHGRVELRYTRTRNNDTSTWQSQVFAPPDDLIATSQLEFELPGLEPNTEYRVKITLVLRDVNSQPSSQIYNVRTPSDRVITPPTLINTDLHYPHLGQPTNFLKEIIQDPVLQTNDVNATWAKITWRKLDDEELDYVDGIQLRYKEIDGMVYDATPLIHRALNEYTLENLKPQTRYEVGIFFIPFPGHGEEVRAGEMLQFTTAQRVDMYGFEVVVNVSKVKASSVEVSWSGVPYPEDKYINIYRAIYQSDSGKEDSSVFKVAKRDSTTGTLIMDLKPGTRYRLWLEMYLTNGSIKKSNVVNFITKPGGPALPGKTGKLSVAGVDSAPGDYYGPLVVVAVIAALAVMSTLILLLILTRRRVQSATITPPRKNEVSYDNPSYKVEIQQETMSI</sequence>
<feature type="region of interest" description="Disordered" evidence="2">
    <location>
        <begin position="675"/>
        <end position="781"/>
    </location>
</feature>
<feature type="chain" id="PRO_5043400221" description="Fibronectin type-III domain-containing protein" evidence="4">
    <location>
        <begin position="27"/>
        <end position="1226"/>
    </location>
</feature>
<keyword evidence="3" id="KW-1133">Transmembrane helix</keyword>
<dbReference type="AlphaFoldDB" id="A0A6I8U1P7"/>
<evidence type="ECO:0000256" key="2">
    <source>
        <dbReference type="SAM" id="MobiDB-lite"/>
    </source>
</evidence>
<feature type="compositionally biased region" description="Low complexity" evidence="2">
    <location>
        <begin position="233"/>
        <end position="245"/>
    </location>
</feature>
<feature type="transmembrane region" description="Helical" evidence="3">
    <location>
        <begin position="1165"/>
        <end position="1190"/>
    </location>
</feature>
<feature type="domain" description="Fibronectin type-III" evidence="5">
    <location>
        <begin position="807"/>
        <end position="913"/>
    </location>
</feature>
<feature type="region of interest" description="Disordered" evidence="2">
    <location>
        <begin position="32"/>
        <end position="135"/>
    </location>
</feature>
<feature type="compositionally biased region" description="Acidic residues" evidence="2">
    <location>
        <begin position="264"/>
        <end position="276"/>
    </location>
</feature>
<accession>A0A6I8U1P7</accession>
<feature type="compositionally biased region" description="Low complexity" evidence="2">
    <location>
        <begin position="34"/>
        <end position="46"/>
    </location>
</feature>
<dbReference type="PANTHER" id="PTHR11348">
    <property type="entry name" value="CONNECTIVE TISSUE GROWTH FACTOR-RELATED"/>
    <property type="match status" value="1"/>
</dbReference>
<evidence type="ECO:0000256" key="1">
    <source>
        <dbReference type="ARBA" id="ARBA00022729"/>
    </source>
</evidence>
<feature type="compositionally biased region" description="Basic and acidic residues" evidence="2">
    <location>
        <begin position="730"/>
        <end position="739"/>
    </location>
</feature>
<dbReference type="GO" id="GO:0005615">
    <property type="term" value="C:extracellular space"/>
    <property type="evidence" value="ECO:0007669"/>
    <property type="project" value="TreeGrafter"/>
</dbReference>
<dbReference type="PANTHER" id="PTHR11348:SF34">
    <property type="entry name" value="EPIDERMAL CELL SURFACE RECEPTOR-RELATED"/>
    <property type="match status" value="1"/>
</dbReference>
<feature type="compositionally biased region" description="Basic and acidic residues" evidence="2">
    <location>
        <begin position="277"/>
        <end position="288"/>
    </location>
</feature>
<dbReference type="GO" id="GO:0007155">
    <property type="term" value="P:cell adhesion"/>
    <property type="evidence" value="ECO:0007669"/>
    <property type="project" value="TreeGrafter"/>
</dbReference>
<feature type="signal peptide" evidence="4">
    <location>
        <begin position="1"/>
        <end position="26"/>
    </location>
</feature>
<dbReference type="InterPro" id="IPR050941">
    <property type="entry name" value="CCN"/>
</dbReference>
<dbReference type="Gene3D" id="2.60.40.10">
    <property type="entry name" value="Immunoglobulins"/>
    <property type="match status" value="3"/>
</dbReference>
<evidence type="ECO:0000259" key="5">
    <source>
        <dbReference type="PROSITE" id="PS50853"/>
    </source>
</evidence>
<evidence type="ECO:0000313" key="7">
    <source>
        <dbReference type="Proteomes" id="UP000008820"/>
    </source>
</evidence>
<name>A0A6I8U1P7_AEDAE</name>
<reference evidence="6 7" key="1">
    <citation type="submission" date="2017-06" db="EMBL/GenBank/DDBJ databases">
        <title>Aedes aegypti genome working group (AGWG) sequencing and assembly.</title>
        <authorList>
            <consortium name="Aedes aegypti Genome Working Group (AGWG)"/>
            <person name="Matthews B.J."/>
        </authorList>
    </citation>
    <scope>NUCLEOTIDE SEQUENCE [LARGE SCALE GENOMIC DNA]</scope>
    <source>
        <strain evidence="6 7">LVP_AGWG</strain>
    </source>
</reference>
<dbReference type="EnsemblMetazoa" id="AAEL022076-RE">
    <property type="protein sequence ID" value="AAEL022076-PE"/>
    <property type="gene ID" value="AAEL022076"/>
</dbReference>
<keyword evidence="1 4" id="KW-0732">Signal</keyword>
<feature type="compositionally biased region" description="Basic and acidic residues" evidence="2">
    <location>
        <begin position="683"/>
        <end position="701"/>
    </location>
</feature>
<feature type="region of interest" description="Disordered" evidence="2">
    <location>
        <begin position="233"/>
        <end position="288"/>
    </location>
</feature>
<gene>
    <name evidence="6" type="primary">5564334</name>
</gene>
<dbReference type="SUPFAM" id="SSF49265">
    <property type="entry name" value="Fibronectin type III"/>
    <property type="match status" value="2"/>
</dbReference>
<dbReference type="SUPFAM" id="SSF57603">
    <property type="entry name" value="FnI-like domain"/>
    <property type="match status" value="1"/>
</dbReference>
<dbReference type="InterPro" id="IPR003961">
    <property type="entry name" value="FN3_dom"/>
</dbReference>
<dbReference type="SMART" id="SM00214">
    <property type="entry name" value="VWC"/>
    <property type="match status" value="4"/>
</dbReference>
<evidence type="ECO:0000256" key="4">
    <source>
        <dbReference type="SAM" id="SignalP"/>
    </source>
</evidence>
<dbReference type="FunFam" id="2.60.40.10:FF:001574">
    <property type="entry name" value="Blast:Putative epidermal cell surface receptor"/>
    <property type="match status" value="1"/>
</dbReference>
<proteinExistence type="predicted"/>
<dbReference type="PROSITE" id="PS50853">
    <property type="entry name" value="FN3"/>
    <property type="match status" value="2"/>
</dbReference>
<evidence type="ECO:0000256" key="3">
    <source>
        <dbReference type="SAM" id="Phobius"/>
    </source>
</evidence>
<dbReference type="GO" id="GO:0005178">
    <property type="term" value="F:integrin binding"/>
    <property type="evidence" value="ECO:0007669"/>
    <property type="project" value="TreeGrafter"/>
</dbReference>
<dbReference type="InterPro" id="IPR001007">
    <property type="entry name" value="VWF_dom"/>
</dbReference>
<dbReference type="GO" id="GO:0045597">
    <property type="term" value="P:positive regulation of cell differentiation"/>
    <property type="evidence" value="ECO:0007669"/>
    <property type="project" value="TreeGrafter"/>
</dbReference>
<organism evidence="6 7">
    <name type="scientific">Aedes aegypti</name>
    <name type="common">Yellowfever mosquito</name>
    <name type="synonym">Culex aegypti</name>
    <dbReference type="NCBI Taxonomy" id="7159"/>
    <lineage>
        <taxon>Eukaryota</taxon>
        <taxon>Metazoa</taxon>
        <taxon>Ecdysozoa</taxon>
        <taxon>Arthropoda</taxon>
        <taxon>Hexapoda</taxon>
        <taxon>Insecta</taxon>
        <taxon>Pterygota</taxon>
        <taxon>Neoptera</taxon>
        <taxon>Endopterygota</taxon>
        <taxon>Diptera</taxon>
        <taxon>Nematocera</taxon>
        <taxon>Culicoidea</taxon>
        <taxon>Culicidae</taxon>
        <taxon>Culicinae</taxon>
        <taxon>Aedini</taxon>
        <taxon>Aedes</taxon>
        <taxon>Stegomyia</taxon>
    </lineage>
</organism>
<reference evidence="6" key="2">
    <citation type="submission" date="2020-05" db="UniProtKB">
        <authorList>
            <consortium name="EnsemblMetazoa"/>
        </authorList>
    </citation>
    <scope>IDENTIFICATION</scope>
    <source>
        <strain evidence="6">LVP_AGWG</strain>
    </source>
</reference>
<feature type="domain" description="Fibronectin type-III" evidence="5">
    <location>
        <begin position="1045"/>
        <end position="1142"/>
    </location>
</feature>
<keyword evidence="3" id="KW-0812">Transmembrane</keyword>
<dbReference type="Proteomes" id="UP000008820">
    <property type="component" value="Chromosome 3"/>
</dbReference>
<evidence type="ECO:0000313" key="6">
    <source>
        <dbReference type="EnsemblMetazoa" id="AAEL022076-PE"/>
    </source>
</evidence>
<feature type="compositionally biased region" description="Polar residues" evidence="2">
    <location>
        <begin position="105"/>
        <end position="135"/>
    </location>
</feature>
<dbReference type="CDD" id="cd00063">
    <property type="entry name" value="FN3"/>
    <property type="match status" value="3"/>
</dbReference>
<dbReference type="InterPro" id="IPR013783">
    <property type="entry name" value="Ig-like_fold"/>
</dbReference>
<dbReference type="SMART" id="SM00060">
    <property type="entry name" value="FN3"/>
    <property type="match status" value="3"/>
</dbReference>
<keyword evidence="7" id="KW-1185">Reference proteome</keyword>
<protein>
    <recommendedName>
        <fullName evidence="5">Fibronectin type-III domain-containing protein</fullName>
    </recommendedName>
</protein>
<keyword evidence="3" id="KW-0472">Membrane</keyword>
<dbReference type="InterPro" id="IPR036116">
    <property type="entry name" value="FN3_sf"/>
</dbReference>